<proteinExistence type="predicted"/>
<dbReference type="Proteomes" id="UP000287352">
    <property type="component" value="Unassembled WGS sequence"/>
</dbReference>
<reference evidence="2" key="1">
    <citation type="submission" date="2018-12" db="EMBL/GenBank/DDBJ databases">
        <title>Tengunoibacter tsumagoiensis gen. nov., sp. nov., Dictyobacter kobayashii sp. nov., D. alpinus sp. nov., and D. joshuensis sp. nov. and description of Dictyobacteraceae fam. nov. within the order Ktedonobacterales isolated from Tengu-no-mugimeshi.</title>
        <authorList>
            <person name="Wang C.M."/>
            <person name="Zheng Y."/>
            <person name="Sakai Y."/>
            <person name="Toyoda A."/>
            <person name="Minakuchi Y."/>
            <person name="Abe K."/>
            <person name="Yokota A."/>
            <person name="Yabe S."/>
        </authorList>
    </citation>
    <scope>NUCLEOTIDE SEQUENCE [LARGE SCALE GENOMIC DNA]</scope>
    <source>
        <strain evidence="2">Uno3</strain>
    </source>
</reference>
<organism evidence="1 2">
    <name type="scientific">Tengunoibacter tsumagoiensis</name>
    <dbReference type="NCBI Taxonomy" id="2014871"/>
    <lineage>
        <taxon>Bacteria</taxon>
        <taxon>Bacillati</taxon>
        <taxon>Chloroflexota</taxon>
        <taxon>Ktedonobacteria</taxon>
        <taxon>Ktedonobacterales</taxon>
        <taxon>Dictyobacteraceae</taxon>
        <taxon>Tengunoibacter</taxon>
    </lineage>
</organism>
<comment type="caution">
    <text evidence="1">The sequence shown here is derived from an EMBL/GenBank/DDBJ whole genome shotgun (WGS) entry which is preliminary data.</text>
</comment>
<evidence type="ECO:0000313" key="2">
    <source>
        <dbReference type="Proteomes" id="UP000287352"/>
    </source>
</evidence>
<sequence>MKKCVGSGKGSKMRSFNDIRTSLEEKQARTQILACCFLAFYPLREPELRRKSQ</sequence>
<keyword evidence="2" id="KW-1185">Reference proteome</keyword>
<accession>A0A402A8A0</accession>
<protein>
    <submittedName>
        <fullName evidence="1">Uncharacterized protein</fullName>
    </submittedName>
</protein>
<name>A0A402A8A0_9CHLR</name>
<evidence type="ECO:0000313" key="1">
    <source>
        <dbReference type="EMBL" id="GCE15387.1"/>
    </source>
</evidence>
<dbReference type="AlphaFoldDB" id="A0A402A8A0"/>
<dbReference type="EMBL" id="BIFR01000002">
    <property type="protein sequence ID" value="GCE15387.1"/>
    <property type="molecule type" value="Genomic_DNA"/>
</dbReference>
<gene>
    <name evidence="1" type="ORF">KTT_52460</name>
</gene>